<dbReference type="RefSeq" id="WP_190539300.1">
    <property type="nucleotide sequence ID" value="NZ_CAWPNO010000117.1"/>
</dbReference>
<dbReference type="Pfam" id="PF01740">
    <property type="entry name" value="STAS"/>
    <property type="match status" value="1"/>
</dbReference>
<dbReference type="EMBL" id="JACJQH010000008">
    <property type="protein sequence ID" value="MBD2195143.1"/>
    <property type="molecule type" value="Genomic_DNA"/>
</dbReference>
<dbReference type="NCBIfam" id="TIGR00377">
    <property type="entry name" value="ant_ant_sig"/>
    <property type="match status" value="1"/>
</dbReference>
<comment type="caution">
    <text evidence="4">The sequence shown here is derived from an EMBL/GenBank/DDBJ whole genome shotgun (WGS) entry which is preliminary data.</text>
</comment>
<evidence type="ECO:0000256" key="1">
    <source>
        <dbReference type="ARBA" id="ARBA00009013"/>
    </source>
</evidence>
<sequence>MNIIVKTIPSNATSVGNGEVTLVELEGEVDGKTAPEVQKQVLPLVQPNSKLLVDLTKVPYMSSAGLRILLSLHRTFSDQKGKFVLVGVAPEIQDTMEITGFLNFFNLRDTVESGLNFLQVEDDSLPAESTLKD</sequence>
<protein>
    <recommendedName>
        <fullName evidence="2">Anti-sigma factor antagonist</fullName>
    </recommendedName>
</protein>
<dbReference type="InterPro" id="IPR036513">
    <property type="entry name" value="STAS_dom_sf"/>
</dbReference>
<name>A0ABR8A782_9CYAN</name>
<comment type="similarity">
    <text evidence="1 2">Belongs to the anti-sigma-factor antagonist family.</text>
</comment>
<dbReference type="SUPFAM" id="SSF52091">
    <property type="entry name" value="SpoIIaa-like"/>
    <property type="match status" value="1"/>
</dbReference>
<dbReference type="Gene3D" id="3.30.750.24">
    <property type="entry name" value="STAS domain"/>
    <property type="match status" value="1"/>
</dbReference>
<dbReference type="PANTHER" id="PTHR33495:SF14">
    <property type="entry name" value="ANTI-SIGMA FACTOR ANTAGONIST"/>
    <property type="match status" value="1"/>
</dbReference>
<evidence type="ECO:0000313" key="5">
    <source>
        <dbReference type="Proteomes" id="UP000658514"/>
    </source>
</evidence>
<dbReference type="PROSITE" id="PS50801">
    <property type="entry name" value="STAS"/>
    <property type="match status" value="1"/>
</dbReference>
<proteinExistence type="inferred from homology"/>
<accession>A0ABR8A782</accession>
<feature type="domain" description="STAS" evidence="3">
    <location>
        <begin position="20"/>
        <end position="118"/>
    </location>
</feature>
<gene>
    <name evidence="4" type="ORF">H6G24_06475</name>
</gene>
<dbReference type="PANTHER" id="PTHR33495">
    <property type="entry name" value="ANTI-SIGMA FACTOR ANTAGONIST TM_1081-RELATED-RELATED"/>
    <property type="match status" value="1"/>
</dbReference>
<evidence type="ECO:0000256" key="2">
    <source>
        <dbReference type="RuleBase" id="RU003749"/>
    </source>
</evidence>
<dbReference type="CDD" id="cd07043">
    <property type="entry name" value="STAS_anti-anti-sigma_factors"/>
    <property type="match status" value="1"/>
</dbReference>
<evidence type="ECO:0000259" key="3">
    <source>
        <dbReference type="PROSITE" id="PS50801"/>
    </source>
</evidence>
<reference evidence="4 5" key="1">
    <citation type="journal article" date="2020" name="ISME J.">
        <title>Comparative genomics reveals insights into cyanobacterial evolution and habitat adaptation.</title>
        <authorList>
            <person name="Chen M.Y."/>
            <person name="Teng W.K."/>
            <person name="Zhao L."/>
            <person name="Hu C.X."/>
            <person name="Zhou Y.K."/>
            <person name="Han B.P."/>
            <person name="Song L.R."/>
            <person name="Shu W.S."/>
        </authorList>
    </citation>
    <scope>NUCLEOTIDE SEQUENCE [LARGE SCALE GENOMIC DNA]</scope>
    <source>
        <strain evidence="4 5">FACHB-288</strain>
    </source>
</reference>
<keyword evidence="5" id="KW-1185">Reference proteome</keyword>
<organism evidence="4 5">
    <name type="scientific">Calothrix parietina FACHB-288</name>
    <dbReference type="NCBI Taxonomy" id="2692896"/>
    <lineage>
        <taxon>Bacteria</taxon>
        <taxon>Bacillati</taxon>
        <taxon>Cyanobacteriota</taxon>
        <taxon>Cyanophyceae</taxon>
        <taxon>Nostocales</taxon>
        <taxon>Calotrichaceae</taxon>
        <taxon>Calothrix</taxon>
    </lineage>
</organism>
<dbReference type="Proteomes" id="UP000658514">
    <property type="component" value="Unassembled WGS sequence"/>
</dbReference>
<dbReference type="InterPro" id="IPR003658">
    <property type="entry name" value="Anti-sigma_ant"/>
</dbReference>
<evidence type="ECO:0000313" key="4">
    <source>
        <dbReference type="EMBL" id="MBD2195143.1"/>
    </source>
</evidence>
<dbReference type="InterPro" id="IPR002645">
    <property type="entry name" value="STAS_dom"/>
</dbReference>